<sequence length="253" mass="27898">MAGLCLERLTMVTEDKSREGNMAKSTKTSKVTKFSGAITGGHREVTQRTAKLYDDREKVIYEESLGESSCTGTEEGGDDKEDRWHKIVPPTEIASNGTIPSDMREKSVHEEASPVVICDLRLRGSSGQVWSGTEDDITEEPDLTSVERSSSLSFLDWQNRDDSDVQTTLAIEVDINKTEVVLIDEDDDMSLREKTVTDVSMMDGNAAELVCGRLLSISTNSSSECKQESLAAETPLPASDEIKKRRCCFCTIL</sequence>
<protein>
    <submittedName>
        <fullName evidence="8">Uncharacterized protein</fullName>
    </submittedName>
</protein>
<proteinExistence type="predicted"/>
<dbReference type="PANTHER" id="PTHR10498">
    <property type="entry name" value="PARALEMMIN-RELATED"/>
    <property type="match status" value="1"/>
</dbReference>
<evidence type="ECO:0000256" key="2">
    <source>
        <dbReference type="ARBA" id="ARBA00022475"/>
    </source>
</evidence>
<dbReference type="GO" id="GO:0005886">
    <property type="term" value="C:plasma membrane"/>
    <property type="evidence" value="ECO:0007669"/>
    <property type="project" value="UniProtKB-SubCell"/>
</dbReference>
<keyword evidence="2" id="KW-1003">Cell membrane</keyword>
<keyword evidence="6" id="KW-0449">Lipoprotein</keyword>
<keyword evidence="3" id="KW-0597">Phosphoprotein</keyword>
<dbReference type="Pfam" id="PF03285">
    <property type="entry name" value="Paralemmin"/>
    <property type="match status" value="1"/>
</dbReference>
<dbReference type="AlphaFoldDB" id="A0AAV6H131"/>
<gene>
    <name evidence="8" type="ORF">AALO_G00066970</name>
</gene>
<feature type="compositionally biased region" description="Low complexity" evidence="7">
    <location>
        <begin position="24"/>
        <end position="35"/>
    </location>
</feature>
<organism evidence="8 9">
    <name type="scientific">Alosa alosa</name>
    <name type="common">allis shad</name>
    <dbReference type="NCBI Taxonomy" id="278164"/>
    <lineage>
        <taxon>Eukaryota</taxon>
        <taxon>Metazoa</taxon>
        <taxon>Chordata</taxon>
        <taxon>Craniata</taxon>
        <taxon>Vertebrata</taxon>
        <taxon>Euteleostomi</taxon>
        <taxon>Actinopterygii</taxon>
        <taxon>Neopterygii</taxon>
        <taxon>Teleostei</taxon>
        <taxon>Clupei</taxon>
        <taxon>Clupeiformes</taxon>
        <taxon>Clupeoidei</taxon>
        <taxon>Clupeidae</taxon>
        <taxon>Alosa</taxon>
    </lineage>
</organism>
<dbReference type="EMBL" id="JADWDJ010000005">
    <property type="protein sequence ID" value="KAG5281058.1"/>
    <property type="molecule type" value="Genomic_DNA"/>
</dbReference>
<keyword evidence="5" id="KW-0472">Membrane</keyword>
<name>A0AAV6H131_9TELE</name>
<accession>A0AAV6H131</accession>
<dbReference type="PANTHER" id="PTHR10498:SF10">
    <property type="entry name" value="PALM2 AND AKAP2 FUSION-RELATED"/>
    <property type="match status" value="1"/>
</dbReference>
<evidence type="ECO:0000313" key="9">
    <source>
        <dbReference type="Proteomes" id="UP000823561"/>
    </source>
</evidence>
<evidence type="ECO:0000256" key="5">
    <source>
        <dbReference type="ARBA" id="ARBA00023136"/>
    </source>
</evidence>
<evidence type="ECO:0000256" key="4">
    <source>
        <dbReference type="ARBA" id="ARBA00023054"/>
    </source>
</evidence>
<evidence type="ECO:0000256" key="1">
    <source>
        <dbReference type="ARBA" id="ARBA00004342"/>
    </source>
</evidence>
<keyword evidence="4" id="KW-0175">Coiled coil</keyword>
<comment type="caution">
    <text evidence="8">The sequence shown here is derived from an EMBL/GenBank/DDBJ whole genome shotgun (WGS) entry which is preliminary data.</text>
</comment>
<evidence type="ECO:0000256" key="7">
    <source>
        <dbReference type="SAM" id="MobiDB-lite"/>
    </source>
</evidence>
<evidence type="ECO:0000256" key="6">
    <source>
        <dbReference type="ARBA" id="ARBA00023288"/>
    </source>
</evidence>
<reference evidence="8" key="1">
    <citation type="submission" date="2020-10" db="EMBL/GenBank/DDBJ databases">
        <title>Chromosome-scale genome assembly of the Allis shad, Alosa alosa.</title>
        <authorList>
            <person name="Margot Z."/>
            <person name="Christophe K."/>
            <person name="Cabau C."/>
            <person name="Louis A."/>
            <person name="Berthelot C."/>
            <person name="Parey E."/>
            <person name="Roest Crollius H."/>
            <person name="Montfort J."/>
            <person name="Robinson-Rechavi M."/>
            <person name="Bucao C."/>
            <person name="Bouchez O."/>
            <person name="Gislard M."/>
            <person name="Lluch J."/>
            <person name="Milhes M."/>
            <person name="Lampietro C."/>
            <person name="Lopez Roques C."/>
            <person name="Donnadieu C."/>
            <person name="Braasch I."/>
            <person name="Desvignes T."/>
            <person name="Postlethwait J."/>
            <person name="Bobe J."/>
            <person name="Guiguen Y."/>
        </authorList>
    </citation>
    <scope>NUCLEOTIDE SEQUENCE</scope>
    <source>
        <strain evidence="8">M-15738</strain>
        <tissue evidence="8">Blood</tissue>
    </source>
</reference>
<keyword evidence="9" id="KW-1185">Reference proteome</keyword>
<evidence type="ECO:0000313" key="8">
    <source>
        <dbReference type="EMBL" id="KAG5281058.1"/>
    </source>
</evidence>
<dbReference type="InterPro" id="IPR004965">
    <property type="entry name" value="Paralemmin"/>
</dbReference>
<dbReference type="Proteomes" id="UP000823561">
    <property type="component" value="Chromosome 5"/>
</dbReference>
<feature type="region of interest" description="Disordered" evidence="7">
    <location>
        <begin position="16"/>
        <end position="39"/>
    </location>
</feature>
<evidence type="ECO:0000256" key="3">
    <source>
        <dbReference type="ARBA" id="ARBA00022553"/>
    </source>
</evidence>
<comment type="subcellular location">
    <subcellularLocation>
        <location evidence="1">Cell membrane</location>
        <topology evidence="1">Lipid-anchor</topology>
        <orientation evidence="1">Cytoplasmic side</orientation>
    </subcellularLocation>
</comment>